<dbReference type="InterPro" id="IPR015943">
    <property type="entry name" value="WD40/YVTN_repeat-like_dom_sf"/>
</dbReference>
<gene>
    <name evidence="1" type="ordered locus">KSE_73610</name>
</gene>
<dbReference type="STRING" id="452652.KSE_73610"/>
<reference evidence="1 2" key="1">
    <citation type="journal article" date="2010" name="DNA Res.">
        <title>Genome sequence of Kitasatospora setae NBRC 14216T: an evolutionary snapshot of the family Streptomycetaceae.</title>
        <authorList>
            <person name="Ichikawa N."/>
            <person name="Oguchi A."/>
            <person name="Ikeda H."/>
            <person name="Ishikawa J."/>
            <person name="Kitani S."/>
            <person name="Watanabe Y."/>
            <person name="Nakamura S."/>
            <person name="Katano Y."/>
            <person name="Kishi E."/>
            <person name="Sasagawa M."/>
            <person name="Ankai A."/>
            <person name="Fukui S."/>
            <person name="Hashimoto Y."/>
            <person name="Kamata S."/>
            <person name="Otoguro M."/>
            <person name="Tanikawa S."/>
            <person name="Nihira T."/>
            <person name="Horinouchi S."/>
            <person name="Ohnishi Y."/>
            <person name="Hayakawa M."/>
            <person name="Kuzuyama T."/>
            <person name="Arisawa A."/>
            <person name="Nomoto F."/>
            <person name="Miura H."/>
            <person name="Takahashi Y."/>
            <person name="Fujita N."/>
        </authorList>
    </citation>
    <scope>NUCLEOTIDE SEQUENCE [LARGE SCALE GENOMIC DNA]</scope>
    <source>
        <strain evidence="2">ATCC 33774 / DSM 43861 / JCM 3304 / KCC A-0304 / NBRC 14216 / KM-6054</strain>
    </source>
</reference>
<dbReference type="Gene3D" id="2.130.10.10">
    <property type="entry name" value="YVTN repeat-like/Quinoprotein amine dehydrogenase"/>
    <property type="match status" value="1"/>
</dbReference>
<keyword evidence="2" id="KW-1185">Reference proteome</keyword>
<dbReference type="KEGG" id="ksk:KSE_73610"/>
<name>E4NJG8_KITSK</name>
<sequence>MNEEATGAEATDEEQDRRPIVTRLVGGAIHAYRPAAPGPLEPVAVFRPVAGDEVREHAVAPDLGRAYYTTPDGAVCVGADGTERWRATAEPERTEDLGHHPGCALSRDGRLLWWYRPDAMAGRGPHDHWEVLDAATGTRLARAALRTVGHGGEHFVHPDGTAVLLCVGEGQDGTGVFRGTLGDDGTLELVEYPWDDRCVIGFAPDGGHFLTVDHGQADATVHAWPGGEAVFTLTVDDFGYDGAEWEAVVEWSGGYLDADTLAVVLYGEDEETGREWFRSYRVDAHGGRILGEFASGGRDCYDLRPLGDGGWLTAGESGHPVRRVPEA</sequence>
<organism evidence="1 2">
    <name type="scientific">Kitasatospora setae (strain ATCC 33774 / DSM 43861 / JCM 3304 / KCC A-0304 / NBRC 14216 / KM-6054)</name>
    <name type="common">Streptomyces setae</name>
    <dbReference type="NCBI Taxonomy" id="452652"/>
    <lineage>
        <taxon>Bacteria</taxon>
        <taxon>Bacillati</taxon>
        <taxon>Actinomycetota</taxon>
        <taxon>Actinomycetes</taxon>
        <taxon>Kitasatosporales</taxon>
        <taxon>Streptomycetaceae</taxon>
        <taxon>Kitasatospora</taxon>
    </lineage>
</organism>
<evidence type="ECO:0000313" key="1">
    <source>
        <dbReference type="EMBL" id="BAJ33116.1"/>
    </source>
</evidence>
<protein>
    <submittedName>
        <fullName evidence="1">Uncharacterized protein</fullName>
    </submittedName>
</protein>
<accession>E4NJG8</accession>
<dbReference type="eggNOG" id="ENOG5032WGA">
    <property type="taxonomic scope" value="Bacteria"/>
</dbReference>
<dbReference type="SUPFAM" id="SSF82171">
    <property type="entry name" value="DPP6 N-terminal domain-like"/>
    <property type="match status" value="1"/>
</dbReference>
<dbReference type="Proteomes" id="UP000007076">
    <property type="component" value="Chromosome"/>
</dbReference>
<dbReference type="HOGENOM" id="CLU_076329_0_0_11"/>
<dbReference type="EMBL" id="AP010968">
    <property type="protein sequence ID" value="BAJ33116.1"/>
    <property type="molecule type" value="Genomic_DNA"/>
</dbReference>
<proteinExistence type="predicted"/>
<dbReference type="AlphaFoldDB" id="E4NJG8"/>
<dbReference type="PATRIC" id="fig|452652.3.peg.7405"/>
<dbReference type="RefSeq" id="WP_014140407.1">
    <property type="nucleotide sequence ID" value="NC_016109.1"/>
</dbReference>
<evidence type="ECO:0000313" key="2">
    <source>
        <dbReference type="Proteomes" id="UP000007076"/>
    </source>
</evidence>